<evidence type="ECO:0000313" key="2">
    <source>
        <dbReference type="EMBL" id="EOR95995.1"/>
    </source>
</evidence>
<dbReference type="GO" id="GO:0004803">
    <property type="term" value="F:transposase activity"/>
    <property type="evidence" value="ECO:0007669"/>
    <property type="project" value="InterPro"/>
</dbReference>
<feature type="domain" description="Transposase IS4-like" evidence="1">
    <location>
        <begin position="3"/>
        <end position="64"/>
    </location>
</feature>
<dbReference type="EMBL" id="AQPN01000032">
    <property type="protein sequence ID" value="EOR95995.1"/>
    <property type="molecule type" value="Genomic_DNA"/>
</dbReference>
<accession>R9GWU4</accession>
<reference evidence="2 3" key="1">
    <citation type="journal article" date="2013" name="Genome Announc.">
        <title>Draft Genome Sequence of Arcticibacter svalbardensis Strain MN12-7T, a Member of the Family Sphingobacteriaceae Isolated from an Arctic Soil Sample.</title>
        <authorList>
            <person name="Shivaji S."/>
            <person name="Ara S."/>
            <person name="Prasad S."/>
            <person name="Manasa B.P."/>
            <person name="Begum Z."/>
            <person name="Singh A."/>
            <person name="Kumar Pinnaka A."/>
        </authorList>
    </citation>
    <scope>NUCLEOTIDE SEQUENCE [LARGE SCALE GENOMIC DNA]</scope>
    <source>
        <strain evidence="2 3">MN12-7</strain>
    </source>
</reference>
<dbReference type="AlphaFoldDB" id="R9GWU4"/>
<dbReference type="Proteomes" id="UP000014174">
    <property type="component" value="Unassembled WGS sequence"/>
</dbReference>
<protein>
    <submittedName>
        <fullName evidence="2">Mobile element protein</fullName>
    </submittedName>
</protein>
<name>R9GWU4_9SPHI</name>
<evidence type="ECO:0000313" key="3">
    <source>
        <dbReference type="Proteomes" id="UP000014174"/>
    </source>
</evidence>
<dbReference type="eggNOG" id="COG3039">
    <property type="taxonomic scope" value="Bacteria"/>
</dbReference>
<dbReference type="STRING" id="1150600.ADIARSV_0811"/>
<organism evidence="2 3">
    <name type="scientific">Arcticibacter svalbardensis MN12-7</name>
    <dbReference type="NCBI Taxonomy" id="1150600"/>
    <lineage>
        <taxon>Bacteria</taxon>
        <taxon>Pseudomonadati</taxon>
        <taxon>Bacteroidota</taxon>
        <taxon>Sphingobacteriia</taxon>
        <taxon>Sphingobacteriales</taxon>
        <taxon>Sphingobacteriaceae</taxon>
        <taxon>Arcticibacter</taxon>
    </lineage>
</organism>
<dbReference type="GO" id="GO:0006313">
    <property type="term" value="P:DNA transposition"/>
    <property type="evidence" value="ECO:0007669"/>
    <property type="project" value="InterPro"/>
</dbReference>
<sequence>MNKAWYFGYKLHLVTSVKGVFYFMDISKASVHDIHYLNDIKHSGLNNCTLIGDRGYLFKTSQLDLFNTVKDFYA</sequence>
<dbReference type="GO" id="GO:0003677">
    <property type="term" value="F:DNA binding"/>
    <property type="evidence" value="ECO:0007669"/>
    <property type="project" value="InterPro"/>
</dbReference>
<gene>
    <name evidence="2" type="ORF">ADIARSV_0811</name>
</gene>
<proteinExistence type="predicted"/>
<keyword evidence="3" id="KW-1185">Reference proteome</keyword>
<dbReference type="InterPro" id="IPR002559">
    <property type="entry name" value="Transposase_11"/>
</dbReference>
<evidence type="ECO:0000259" key="1">
    <source>
        <dbReference type="Pfam" id="PF01609"/>
    </source>
</evidence>
<dbReference type="Pfam" id="PF01609">
    <property type="entry name" value="DDE_Tnp_1"/>
    <property type="match status" value="1"/>
</dbReference>
<comment type="caution">
    <text evidence="2">The sequence shown here is derived from an EMBL/GenBank/DDBJ whole genome shotgun (WGS) entry which is preliminary data.</text>
</comment>